<evidence type="ECO:0000313" key="2">
    <source>
        <dbReference type="Proteomes" id="UP000595691"/>
    </source>
</evidence>
<dbReference type="Proteomes" id="UP000595691">
    <property type="component" value="Chromosome"/>
</dbReference>
<gene>
    <name evidence="1" type="ORF">I5776_03295</name>
</gene>
<name>A0ABX7E3E1_9BACI</name>
<dbReference type="RefSeq" id="WP_202778956.1">
    <property type="nucleotide sequence ID" value="NZ_CP065425.1"/>
</dbReference>
<organism evidence="1 2">
    <name type="scientific">Heyndrickxia vini</name>
    <dbReference type="NCBI Taxonomy" id="1476025"/>
    <lineage>
        <taxon>Bacteria</taxon>
        <taxon>Bacillati</taxon>
        <taxon>Bacillota</taxon>
        <taxon>Bacilli</taxon>
        <taxon>Bacillales</taxon>
        <taxon>Bacillaceae</taxon>
        <taxon>Heyndrickxia</taxon>
    </lineage>
</organism>
<dbReference type="EMBL" id="CP065425">
    <property type="protein sequence ID" value="QQZ10007.1"/>
    <property type="molecule type" value="Genomic_DNA"/>
</dbReference>
<keyword evidence="2" id="KW-1185">Reference proteome</keyword>
<reference evidence="1 2" key="1">
    <citation type="submission" date="2020-11" db="EMBL/GenBank/DDBJ databases">
        <title>Taxonomic evaluation of the Bacillus sporothermodurans group of bacteria based on whole genome sequences.</title>
        <authorList>
            <person name="Fiedler G."/>
            <person name="Herbstmann A.-D."/>
            <person name="Doll E."/>
            <person name="Wenning M."/>
            <person name="Brinks E."/>
            <person name="Kabisch J."/>
            <person name="Breitenwieser F."/>
            <person name="Lappann M."/>
            <person name="Boehnlein C."/>
            <person name="Franz C."/>
        </authorList>
    </citation>
    <scope>NUCLEOTIDE SEQUENCE [LARGE SCALE GENOMIC DNA]</scope>
    <source>
        <strain evidence="1 2">JCM 19841</strain>
    </source>
</reference>
<protein>
    <submittedName>
        <fullName evidence="1">Uncharacterized protein</fullName>
    </submittedName>
</protein>
<proteinExistence type="predicted"/>
<accession>A0ABX7E3E1</accession>
<evidence type="ECO:0000313" key="1">
    <source>
        <dbReference type="EMBL" id="QQZ10007.1"/>
    </source>
</evidence>
<sequence length="62" mass="6784">MYILVSESGEANDTIPKYADITYKGNDGFGDRYPTGTRVSYALYSVMKDGSKTVQKVTVIAP</sequence>